<evidence type="ECO:0000256" key="1">
    <source>
        <dbReference type="ARBA" id="ARBA00023319"/>
    </source>
</evidence>
<name>A0A6H5G1R3_9HEMI</name>
<reference evidence="3 4" key="1">
    <citation type="submission" date="2020-02" db="EMBL/GenBank/DDBJ databases">
        <authorList>
            <person name="Ferguson B K."/>
        </authorList>
    </citation>
    <scope>NUCLEOTIDE SEQUENCE [LARGE SCALE GENOMIC DNA]</scope>
</reference>
<dbReference type="SUPFAM" id="SSF48726">
    <property type="entry name" value="Immunoglobulin"/>
    <property type="match status" value="1"/>
</dbReference>
<dbReference type="OrthoDB" id="6070751at2759"/>
<dbReference type="InterPro" id="IPR003599">
    <property type="entry name" value="Ig_sub"/>
</dbReference>
<dbReference type="Pfam" id="PF07679">
    <property type="entry name" value="I-set"/>
    <property type="match status" value="1"/>
</dbReference>
<dbReference type="PANTHER" id="PTHR14340">
    <property type="entry name" value="MICROFIBRIL-ASSOCIATED GLYCOPROTEIN 3"/>
    <property type="match status" value="1"/>
</dbReference>
<dbReference type="AlphaFoldDB" id="A0A6H5G1R3"/>
<dbReference type="InterPro" id="IPR013098">
    <property type="entry name" value="Ig_I-set"/>
</dbReference>
<dbReference type="SMART" id="SM00409">
    <property type="entry name" value="IG"/>
    <property type="match status" value="1"/>
</dbReference>
<evidence type="ECO:0000313" key="3">
    <source>
        <dbReference type="EMBL" id="CAA9996337.1"/>
    </source>
</evidence>
<organism evidence="3 4">
    <name type="scientific">Nesidiocoris tenuis</name>
    <dbReference type="NCBI Taxonomy" id="355587"/>
    <lineage>
        <taxon>Eukaryota</taxon>
        <taxon>Metazoa</taxon>
        <taxon>Ecdysozoa</taxon>
        <taxon>Arthropoda</taxon>
        <taxon>Hexapoda</taxon>
        <taxon>Insecta</taxon>
        <taxon>Pterygota</taxon>
        <taxon>Neoptera</taxon>
        <taxon>Paraneoptera</taxon>
        <taxon>Hemiptera</taxon>
        <taxon>Heteroptera</taxon>
        <taxon>Panheteroptera</taxon>
        <taxon>Cimicomorpha</taxon>
        <taxon>Miridae</taxon>
        <taxon>Dicyphina</taxon>
        <taxon>Nesidiocoris</taxon>
    </lineage>
</organism>
<dbReference type="InterPro" id="IPR013783">
    <property type="entry name" value="Ig-like_fold"/>
</dbReference>
<gene>
    <name evidence="3" type="ORF">NTEN_LOCUS2883</name>
</gene>
<evidence type="ECO:0000313" key="4">
    <source>
        <dbReference type="Proteomes" id="UP000479000"/>
    </source>
</evidence>
<dbReference type="Proteomes" id="UP000479000">
    <property type="component" value="Unassembled WGS sequence"/>
</dbReference>
<dbReference type="Gene3D" id="2.60.40.10">
    <property type="entry name" value="Immunoglobulins"/>
    <property type="match status" value="1"/>
</dbReference>
<sequence length="295" mass="34257">MRRFCVQVVEKRGHEKPAVFTLRPDTRMTLTCDDDMTLTCYIGGEPRPQVTIMKGIKDITTSSRMLKECFGEYVRLTLKRVNMDDQGTYFIIAKNIYGTDRAFVTLKVRERVRSMSPLSWSERTVSLNSLFNESRRRASPSWRKKVRWDRILCIRIREKLHQLKLNLKREPKLKVKLKQKLELDFHTETLLELKLNFKLKLKQGCHCADAEWIHVVKIKMALVNGMVVRWAVTTIAGLVKFCQLHNRRMKLSILGKIAGPGTASRTRGPADYAAGCRSILSLSILRKERSEFTHY</sequence>
<evidence type="ECO:0000259" key="2">
    <source>
        <dbReference type="SMART" id="SM00409"/>
    </source>
</evidence>
<dbReference type="PANTHER" id="PTHR14340:SF9">
    <property type="entry name" value="FIBRONECTIN TYPE-III DOMAIN-CONTAINING PROTEIN"/>
    <property type="match status" value="1"/>
</dbReference>
<keyword evidence="1" id="KW-0393">Immunoglobulin domain</keyword>
<protein>
    <recommendedName>
        <fullName evidence="2">Immunoglobulin domain-containing protein</fullName>
    </recommendedName>
</protein>
<proteinExistence type="predicted"/>
<dbReference type="InterPro" id="IPR036179">
    <property type="entry name" value="Ig-like_dom_sf"/>
</dbReference>
<keyword evidence="4" id="KW-1185">Reference proteome</keyword>
<accession>A0A6H5G1R3</accession>
<feature type="domain" description="Immunoglobulin" evidence="2">
    <location>
        <begin position="25"/>
        <end position="109"/>
    </location>
</feature>
<dbReference type="EMBL" id="CADCXU010004565">
    <property type="protein sequence ID" value="CAA9996337.1"/>
    <property type="molecule type" value="Genomic_DNA"/>
</dbReference>